<dbReference type="EMBL" id="CH445332">
    <property type="protein sequence ID" value="EAT86664.1"/>
    <property type="molecule type" value="Genomic_DNA"/>
</dbReference>
<name>Q0URL4_PHANO</name>
<evidence type="ECO:0000313" key="1">
    <source>
        <dbReference type="EMBL" id="EAT86664.1"/>
    </source>
</evidence>
<dbReference type="InParanoid" id="Q0URL4"/>
<proteinExistence type="predicted"/>
<protein>
    <submittedName>
        <fullName evidence="1">Uncharacterized protein</fullName>
    </submittedName>
</protein>
<dbReference type="GeneID" id="5972880"/>
<dbReference type="RefSeq" id="XP_001796003.1">
    <property type="nucleotide sequence ID" value="XM_001795951.1"/>
</dbReference>
<dbReference type="Proteomes" id="UP000001055">
    <property type="component" value="Unassembled WGS sequence"/>
</dbReference>
<gene>
    <name evidence="1" type="ORF">SNOG_05600</name>
</gene>
<sequence>MAFISPIISDSGAIWKTFKIEVHVNTEQGDSHIDVTTSPRPMRGMQYFKIDGIPRRSGVISGCLAIFMSF</sequence>
<reference evidence="2" key="1">
    <citation type="journal article" date="2007" name="Plant Cell">
        <title>Dothideomycete-plant interactions illuminated by genome sequencing and EST analysis of the wheat pathogen Stagonospora nodorum.</title>
        <authorList>
            <person name="Hane J.K."/>
            <person name="Lowe R.G."/>
            <person name="Solomon P.S."/>
            <person name="Tan K.C."/>
            <person name="Schoch C.L."/>
            <person name="Spatafora J.W."/>
            <person name="Crous P.W."/>
            <person name="Kodira C."/>
            <person name="Birren B.W."/>
            <person name="Galagan J.E."/>
            <person name="Torriani S.F."/>
            <person name="McDonald B.A."/>
            <person name="Oliver R.P."/>
        </authorList>
    </citation>
    <scope>NUCLEOTIDE SEQUENCE [LARGE SCALE GENOMIC DNA]</scope>
    <source>
        <strain evidence="2">SN15 / ATCC MYA-4574 / FGSC 10173</strain>
    </source>
</reference>
<dbReference type="AlphaFoldDB" id="Q0URL4"/>
<organism evidence="1 2">
    <name type="scientific">Phaeosphaeria nodorum (strain SN15 / ATCC MYA-4574 / FGSC 10173)</name>
    <name type="common">Glume blotch fungus</name>
    <name type="synonym">Parastagonospora nodorum</name>
    <dbReference type="NCBI Taxonomy" id="321614"/>
    <lineage>
        <taxon>Eukaryota</taxon>
        <taxon>Fungi</taxon>
        <taxon>Dikarya</taxon>
        <taxon>Ascomycota</taxon>
        <taxon>Pezizomycotina</taxon>
        <taxon>Dothideomycetes</taxon>
        <taxon>Pleosporomycetidae</taxon>
        <taxon>Pleosporales</taxon>
        <taxon>Pleosporineae</taxon>
        <taxon>Phaeosphaeriaceae</taxon>
        <taxon>Parastagonospora</taxon>
    </lineage>
</organism>
<dbReference type="KEGG" id="pno:SNOG_05600"/>
<evidence type="ECO:0000313" key="2">
    <source>
        <dbReference type="Proteomes" id="UP000001055"/>
    </source>
</evidence>
<accession>Q0URL4</accession>